<evidence type="ECO:0000313" key="1">
    <source>
        <dbReference type="EMBL" id="KAI0039255.1"/>
    </source>
</evidence>
<reference evidence="1" key="2">
    <citation type="journal article" date="2022" name="New Phytol.">
        <title>Evolutionary transition to the ectomycorrhizal habit in the genomes of a hyperdiverse lineage of mushroom-forming fungi.</title>
        <authorList>
            <person name="Looney B."/>
            <person name="Miyauchi S."/>
            <person name="Morin E."/>
            <person name="Drula E."/>
            <person name="Courty P.E."/>
            <person name="Kohler A."/>
            <person name="Kuo A."/>
            <person name="LaButti K."/>
            <person name="Pangilinan J."/>
            <person name="Lipzen A."/>
            <person name="Riley R."/>
            <person name="Andreopoulos W."/>
            <person name="He G."/>
            <person name="Johnson J."/>
            <person name="Nolan M."/>
            <person name="Tritt A."/>
            <person name="Barry K.W."/>
            <person name="Grigoriev I.V."/>
            <person name="Nagy L.G."/>
            <person name="Hibbett D."/>
            <person name="Henrissat B."/>
            <person name="Matheny P.B."/>
            <person name="Labbe J."/>
            <person name="Martin F.M."/>
        </authorList>
    </citation>
    <scope>NUCLEOTIDE SEQUENCE</scope>
    <source>
        <strain evidence="1">FP105234-sp</strain>
    </source>
</reference>
<gene>
    <name evidence="1" type="ORF">FA95DRAFT_1477495</name>
</gene>
<feature type="non-terminal residue" evidence="1">
    <location>
        <position position="101"/>
    </location>
</feature>
<evidence type="ECO:0000313" key="2">
    <source>
        <dbReference type="Proteomes" id="UP000814033"/>
    </source>
</evidence>
<organism evidence="1 2">
    <name type="scientific">Auriscalpium vulgare</name>
    <dbReference type="NCBI Taxonomy" id="40419"/>
    <lineage>
        <taxon>Eukaryota</taxon>
        <taxon>Fungi</taxon>
        <taxon>Dikarya</taxon>
        <taxon>Basidiomycota</taxon>
        <taxon>Agaricomycotina</taxon>
        <taxon>Agaricomycetes</taxon>
        <taxon>Russulales</taxon>
        <taxon>Auriscalpiaceae</taxon>
        <taxon>Auriscalpium</taxon>
    </lineage>
</organism>
<sequence>HRNVMRDNMLINMSGRDGHWTGVDENIEHTIKQLQQFYVSRGVRASWDELSNISPASHIFASLKKTFRTTIGVGYKGSSHTDPDTSPLVRRVAKAAAEWSL</sequence>
<dbReference type="EMBL" id="MU276332">
    <property type="protein sequence ID" value="KAI0039255.1"/>
    <property type="molecule type" value="Genomic_DNA"/>
</dbReference>
<accession>A0ACB8R649</accession>
<reference evidence="1" key="1">
    <citation type="submission" date="2021-02" db="EMBL/GenBank/DDBJ databases">
        <authorList>
            <consortium name="DOE Joint Genome Institute"/>
            <person name="Ahrendt S."/>
            <person name="Looney B.P."/>
            <person name="Miyauchi S."/>
            <person name="Morin E."/>
            <person name="Drula E."/>
            <person name="Courty P.E."/>
            <person name="Chicoki N."/>
            <person name="Fauchery L."/>
            <person name="Kohler A."/>
            <person name="Kuo A."/>
            <person name="Labutti K."/>
            <person name="Pangilinan J."/>
            <person name="Lipzen A."/>
            <person name="Riley R."/>
            <person name="Andreopoulos W."/>
            <person name="He G."/>
            <person name="Johnson J."/>
            <person name="Barry K.W."/>
            <person name="Grigoriev I.V."/>
            <person name="Nagy L."/>
            <person name="Hibbett D."/>
            <person name="Henrissat B."/>
            <person name="Matheny P.B."/>
            <person name="Labbe J."/>
            <person name="Martin F."/>
        </authorList>
    </citation>
    <scope>NUCLEOTIDE SEQUENCE</scope>
    <source>
        <strain evidence="1">FP105234-sp</strain>
    </source>
</reference>
<feature type="non-terminal residue" evidence="1">
    <location>
        <position position="1"/>
    </location>
</feature>
<protein>
    <submittedName>
        <fullName evidence="1">Uncharacterized protein</fullName>
    </submittedName>
</protein>
<comment type="caution">
    <text evidence="1">The sequence shown here is derived from an EMBL/GenBank/DDBJ whole genome shotgun (WGS) entry which is preliminary data.</text>
</comment>
<name>A0ACB8R649_9AGAM</name>
<proteinExistence type="predicted"/>
<keyword evidence="2" id="KW-1185">Reference proteome</keyword>
<dbReference type="Proteomes" id="UP000814033">
    <property type="component" value="Unassembled WGS sequence"/>
</dbReference>